<gene>
    <name evidence="9" type="ORF">KV110_35345</name>
</gene>
<keyword evidence="2 8" id="KW-0813">Transport</keyword>
<evidence type="ECO:0000256" key="3">
    <source>
        <dbReference type="ARBA" id="ARBA00022723"/>
    </source>
</evidence>
<evidence type="ECO:0000256" key="6">
    <source>
        <dbReference type="ARBA" id="ARBA00023014"/>
    </source>
</evidence>
<keyword evidence="5 8" id="KW-0408">Iron</keyword>
<name>A0ABX8RLV4_NOCIO</name>
<proteinExistence type="predicted"/>
<protein>
    <recommendedName>
        <fullName evidence="8">Ferredoxin</fullName>
    </recommendedName>
</protein>
<dbReference type="InterPro" id="IPR051269">
    <property type="entry name" value="Fe-S_cluster_ET"/>
</dbReference>
<comment type="cofactor">
    <cofactor evidence="1">
        <name>[3Fe-4S] cluster</name>
        <dbReference type="ChEBI" id="CHEBI:21137"/>
    </cofactor>
</comment>
<reference evidence="9 10" key="1">
    <citation type="submission" date="2021-07" db="EMBL/GenBank/DDBJ databases">
        <title>Whole Genome Sequence of Nocardia Iowensis.</title>
        <authorList>
            <person name="Lamm A."/>
            <person name="Collins-Fairclough A.M."/>
            <person name="Bunk B."/>
            <person name="Sproer C."/>
        </authorList>
    </citation>
    <scope>NUCLEOTIDE SEQUENCE [LARGE SCALE GENOMIC DNA]</scope>
    <source>
        <strain evidence="9 10">NRRL 5646</strain>
    </source>
</reference>
<organism evidence="9 10">
    <name type="scientific">Nocardia iowensis</name>
    <dbReference type="NCBI Taxonomy" id="204891"/>
    <lineage>
        <taxon>Bacteria</taxon>
        <taxon>Bacillati</taxon>
        <taxon>Actinomycetota</taxon>
        <taxon>Actinomycetes</taxon>
        <taxon>Mycobacteriales</taxon>
        <taxon>Nocardiaceae</taxon>
        <taxon>Nocardia</taxon>
    </lineage>
</organism>
<dbReference type="PANTHER" id="PTHR36923">
    <property type="entry name" value="FERREDOXIN"/>
    <property type="match status" value="1"/>
</dbReference>
<evidence type="ECO:0000256" key="4">
    <source>
        <dbReference type="ARBA" id="ARBA00022982"/>
    </source>
</evidence>
<evidence type="ECO:0000256" key="2">
    <source>
        <dbReference type="ARBA" id="ARBA00022448"/>
    </source>
</evidence>
<keyword evidence="4 8" id="KW-0249">Electron transport</keyword>
<keyword evidence="10" id="KW-1185">Reference proteome</keyword>
<dbReference type="Proteomes" id="UP000694257">
    <property type="component" value="Chromosome"/>
</dbReference>
<dbReference type="EMBL" id="CP078145">
    <property type="protein sequence ID" value="QXN90609.1"/>
    <property type="molecule type" value="Genomic_DNA"/>
</dbReference>
<keyword evidence="6 8" id="KW-0411">Iron-sulfur</keyword>
<evidence type="ECO:0000256" key="1">
    <source>
        <dbReference type="ARBA" id="ARBA00001927"/>
    </source>
</evidence>
<evidence type="ECO:0000256" key="7">
    <source>
        <dbReference type="ARBA" id="ARBA00023291"/>
    </source>
</evidence>
<accession>A0ABX8RLV4</accession>
<keyword evidence="3 8" id="KW-0479">Metal-binding</keyword>
<evidence type="ECO:0000256" key="8">
    <source>
        <dbReference type="RuleBase" id="RU368020"/>
    </source>
</evidence>
<comment type="function">
    <text evidence="8">Ferredoxins are iron-sulfur proteins that transfer electrons in a wide variety of metabolic reactions.</text>
</comment>
<evidence type="ECO:0000313" key="9">
    <source>
        <dbReference type="EMBL" id="QXN90609.1"/>
    </source>
</evidence>
<dbReference type="PRINTS" id="PR00352">
    <property type="entry name" value="3FE4SFRDOXIN"/>
</dbReference>
<dbReference type="PANTHER" id="PTHR36923:SF3">
    <property type="entry name" value="FERREDOXIN"/>
    <property type="match status" value="1"/>
</dbReference>
<evidence type="ECO:0000313" key="10">
    <source>
        <dbReference type="Proteomes" id="UP000694257"/>
    </source>
</evidence>
<keyword evidence="7" id="KW-0003">3Fe-4S</keyword>
<dbReference type="InterPro" id="IPR001080">
    <property type="entry name" value="3Fe4S_ferredoxin"/>
</dbReference>
<dbReference type="Pfam" id="PF13459">
    <property type="entry name" value="Fer4_15"/>
    <property type="match status" value="1"/>
</dbReference>
<evidence type="ECO:0000256" key="5">
    <source>
        <dbReference type="ARBA" id="ARBA00023004"/>
    </source>
</evidence>
<sequence length="68" mass="6972">MKIIVDRHRCIGAGMCVLLAPAVFDQDAVDGKVRLLDPAPPPGALASTREAEQVCPSGAISVVADGDS</sequence>
<dbReference type="RefSeq" id="WP_218471477.1">
    <property type="nucleotide sequence ID" value="NZ_BAABJN010000006.1"/>
</dbReference>